<dbReference type="Proteomes" id="UP000054988">
    <property type="component" value="Unassembled WGS sequence"/>
</dbReference>
<feature type="region of interest" description="Disordered" evidence="1">
    <location>
        <begin position="328"/>
        <end position="355"/>
    </location>
</feature>
<protein>
    <submittedName>
        <fullName evidence="2">Uncharacterized protein</fullName>
    </submittedName>
</protein>
<feature type="compositionally biased region" description="Basic and acidic residues" evidence="1">
    <location>
        <begin position="491"/>
        <end position="508"/>
    </location>
</feature>
<feature type="compositionally biased region" description="Low complexity" evidence="1">
    <location>
        <begin position="429"/>
        <end position="447"/>
    </location>
</feature>
<feature type="compositionally biased region" description="Low complexity" evidence="1">
    <location>
        <begin position="328"/>
        <end position="343"/>
    </location>
</feature>
<evidence type="ECO:0000313" key="2">
    <source>
        <dbReference type="EMBL" id="KTB41926.1"/>
    </source>
</evidence>
<sequence>MAKKNNNFKAQRGRRSWAQGKKLLVLLKHEKIFYKNRSTYYDLTTHDFMDMFSFDLRYNAMPVARVDYCPKPIEDYPVDQQQAEEDRHTKITKNTRYMDDCCLARNRFLTKKTDSKLIGNVLEAMSELTRVLPHRHVTSSIHMYQHLYYDLKIKPEFDAFWEHHVKIHPDMDWISEMNHFMVRHLKTETEEVKAVIKNAVDKEYDKAMKEYRQIGQWKSSAEKYKFHWKKAERVVPTLCDVIAKHLGVGVLLTTFGLMSNGEIDDDVEDLEDQDPDSGSSRLLNLAESSSFASTIATIVAPITTTPHPTAAAPVTAVATSTTVALPSMTNPSAASSSASPSNPITVNDHDAPLNPSNPMALAGLNQDKQAAFDFDLFQMPYQDIPNEDFHRTLEQQRIPQDIEKELAASNIHTPINTGLQTGSKDTVPHDATPTTPASSASPSPLADLHSDTSNQLPQAHAFPEPPAVVGDGKENDGMLTLAAKKKMALKRKSDTEKQAAEADEEKSRRLLKCPRKGKGDSQPEVAASANTKSKRAKPPPPLQAKSSHNTTLLAHLAGYEAPTKGKRG</sequence>
<proteinExistence type="predicted"/>
<dbReference type="EMBL" id="LATX01001413">
    <property type="protein sequence ID" value="KTB41926.1"/>
    <property type="molecule type" value="Genomic_DNA"/>
</dbReference>
<reference evidence="2 3" key="1">
    <citation type="submission" date="2015-12" db="EMBL/GenBank/DDBJ databases">
        <title>Draft genome sequence of Moniliophthora roreri, the causal agent of frosty pod rot of cacao.</title>
        <authorList>
            <person name="Aime M.C."/>
            <person name="Diaz-Valderrama J.R."/>
            <person name="Kijpornyongpan T."/>
            <person name="Phillips-Mora W."/>
        </authorList>
    </citation>
    <scope>NUCLEOTIDE SEQUENCE [LARGE SCALE GENOMIC DNA]</scope>
    <source>
        <strain evidence="2 3">MCA 2952</strain>
    </source>
</reference>
<gene>
    <name evidence="2" type="ORF">WG66_5502</name>
</gene>
<comment type="caution">
    <text evidence="2">The sequence shown here is derived from an EMBL/GenBank/DDBJ whole genome shotgun (WGS) entry which is preliminary data.</text>
</comment>
<feature type="region of interest" description="Disordered" evidence="1">
    <location>
        <begin position="487"/>
        <end position="568"/>
    </location>
</feature>
<accession>A0A0W0G004</accession>
<organism evidence="2 3">
    <name type="scientific">Moniliophthora roreri</name>
    <name type="common">Frosty pod rot fungus</name>
    <name type="synonym">Monilia roreri</name>
    <dbReference type="NCBI Taxonomy" id="221103"/>
    <lineage>
        <taxon>Eukaryota</taxon>
        <taxon>Fungi</taxon>
        <taxon>Dikarya</taxon>
        <taxon>Basidiomycota</taxon>
        <taxon>Agaricomycotina</taxon>
        <taxon>Agaricomycetes</taxon>
        <taxon>Agaricomycetidae</taxon>
        <taxon>Agaricales</taxon>
        <taxon>Marasmiineae</taxon>
        <taxon>Marasmiaceae</taxon>
        <taxon>Moniliophthora</taxon>
    </lineage>
</organism>
<name>A0A0W0G004_MONRR</name>
<evidence type="ECO:0000256" key="1">
    <source>
        <dbReference type="SAM" id="MobiDB-lite"/>
    </source>
</evidence>
<feature type="compositionally biased region" description="Polar residues" evidence="1">
    <location>
        <begin position="410"/>
        <end position="424"/>
    </location>
</feature>
<evidence type="ECO:0000313" key="3">
    <source>
        <dbReference type="Proteomes" id="UP000054988"/>
    </source>
</evidence>
<feature type="region of interest" description="Disordered" evidence="1">
    <location>
        <begin position="410"/>
        <end position="474"/>
    </location>
</feature>
<dbReference type="AlphaFoldDB" id="A0A0W0G004"/>